<dbReference type="InterPro" id="IPR036890">
    <property type="entry name" value="HATPase_C_sf"/>
</dbReference>
<keyword evidence="13 14" id="KW-0472">Membrane</keyword>
<dbReference type="RefSeq" id="WP_124703443.1">
    <property type="nucleotide sequence ID" value="NZ_BGOW01000002.1"/>
</dbReference>
<evidence type="ECO:0000256" key="5">
    <source>
        <dbReference type="ARBA" id="ARBA00022553"/>
    </source>
</evidence>
<evidence type="ECO:0000256" key="1">
    <source>
        <dbReference type="ARBA" id="ARBA00000085"/>
    </source>
</evidence>
<keyword evidence="9" id="KW-0418">Kinase</keyword>
<evidence type="ECO:0000259" key="15">
    <source>
        <dbReference type="PROSITE" id="PS50109"/>
    </source>
</evidence>
<dbReference type="GO" id="GO:0005886">
    <property type="term" value="C:plasma membrane"/>
    <property type="evidence" value="ECO:0007669"/>
    <property type="project" value="UniProtKB-SubCell"/>
</dbReference>
<evidence type="ECO:0000259" key="16">
    <source>
        <dbReference type="PROSITE" id="PS50885"/>
    </source>
</evidence>
<reference evidence="17 18" key="1">
    <citation type="journal article" date="2019" name="Front. Microbiol.">
        <title>Genomes of Neutrophilic Sulfur-Oxidizing Chemolithoautotrophs Representing 9 Proteobacterial Species From 8 Genera.</title>
        <authorList>
            <person name="Watanabe T."/>
            <person name="Kojima H."/>
            <person name="Umezawa K."/>
            <person name="Hori C."/>
            <person name="Takasuka T.E."/>
            <person name="Kato Y."/>
            <person name="Fukui M."/>
        </authorList>
    </citation>
    <scope>NUCLEOTIDE SEQUENCE [LARGE SCALE GENOMIC DNA]</scope>
    <source>
        <strain evidence="17 18">TTN</strain>
    </source>
</reference>
<dbReference type="Proteomes" id="UP000286806">
    <property type="component" value="Unassembled WGS sequence"/>
</dbReference>
<keyword evidence="10" id="KW-0067">ATP-binding</keyword>
<comment type="subcellular location">
    <subcellularLocation>
        <location evidence="2">Cell membrane</location>
        <topology evidence="2">Multi-pass membrane protein</topology>
    </subcellularLocation>
</comment>
<dbReference type="Gene3D" id="6.10.340.10">
    <property type="match status" value="1"/>
</dbReference>
<evidence type="ECO:0000256" key="13">
    <source>
        <dbReference type="ARBA" id="ARBA00023136"/>
    </source>
</evidence>
<dbReference type="Gene3D" id="3.30.565.10">
    <property type="entry name" value="Histidine kinase-like ATPase, C-terminal domain"/>
    <property type="match status" value="1"/>
</dbReference>
<dbReference type="GO" id="GO:0000155">
    <property type="term" value="F:phosphorelay sensor kinase activity"/>
    <property type="evidence" value="ECO:0007669"/>
    <property type="project" value="InterPro"/>
</dbReference>
<dbReference type="GO" id="GO:0005524">
    <property type="term" value="F:ATP binding"/>
    <property type="evidence" value="ECO:0007669"/>
    <property type="project" value="UniProtKB-KW"/>
</dbReference>
<dbReference type="InterPro" id="IPR036097">
    <property type="entry name" value="HisK_dim/P_sf"/>
</dbReference>
<dbReference type="PRINTS" id="PR00344">
    <property type="entry name" value="BCTRLSENSOR"/>
</dbReference>
<gene>
    <name evidence="17" type="ORF">SFMTTN_0403</name>
</gene>
<dbReference type="Gene3D" id="1.10.287.130">
    <property type="match status" value="1"/>
</dbReference>
<keyword evidence="7 14" id="KW-0812">Transmembrane</keyword>
<organism evidence="17 18">
    <name type="scientific">Sulfuriferula multivorans</name>
    <dbReference type="NCBI Taxonomy" id="1559896"/>
    <lineage>
        <taxon>Bacteria</taxon>
        <taxon>Pseudomonadati</taxon>
        <taxon>Pseudomonadota</taxon>
        <taxon>Betaproteobacteria</taxon>
        <taxon>Nitrosomonadales</taxon>
        <taxon>Sulfuricellaceae</taxon>
        <taxon>Sulfuriferula</taxon>
    </lineage>
</organism>
<dbReference type="OrthoDB" id="224978at2"/>
<comment type="caution">
    <text evidence="17">The sequence shown here is derived from an EMBL/GenBank/DDBJ whole genome shotgun (WGS) entry which is preliminary data.</text>
</comment>
<dbReference type="PANTHER" id="PTHR45528">
    <property type="entry name" value="SENSOR HISTIDINE KINASE CPXA"/>
    <property type="match status" value="1"/>
</dbReference>
<dbReference type="EC" id="2.7.13.3" evidence="3"/>
<evidence type="ECO:0000256" key="2">
    <source>
        <dbReference type="ARBA" id="ARBA00004651"/>
    </source>
</evidence>
<dbReference type="Pfam" id="PF00512">
    <property type="entry name" value="HisKA"/>
    <property type="match status" value="1"/>
</dbReference>
<dbReference type="InterPro" id="IPR003661">
    <property type="entry name" value="HisK_dim/P_dom"/>
</dbReference>
<dbReference type="SUPFAM" id="SSF55874">
    <property type="entry name" value="ATPase domain of HSP90 chaperone/DNA topoisomerase II/histidine kinase"/>
    <property type="match status" value="1"/>
</dbReference>
<keyword evidence="18" id="KW-1185">Reference proteome</keyword>
<evidence type="ECO:0000256" key="3">
    <source>
        <dbReference type="ARBA" id="ARBA00012438"/>
    </source>
</evidence>
<dbReference type="InterPro" id="IPR005467">
    <property type="entry name" value="His_kinase_dom"/>
</dbReference>
<dbReference type="Pfam" id="PF02518">
    <property type="entry name" value="HATPase_c"/>
    <property type="match status" value="1"/>
</dbReference>
<dbReference type="SMART" id="SM00388">
    <property type="entry name" value="HisKA"/>
    <property type="match status" value="1"/>
</dbReference>
<dbReference type="SMART" id="SM00304">
    <property type="entry name" value="HAMP"/>
    <property type="match status" value="1"/>
</dbReference>
<evidence type="ECO:0000313" key="17">
    <source>
        <dbReference type="EMBL" id="GBL44603.1"/>
    </source>
</evidence>
<keyword evidence="4" id="KW-1003">Cell membrane</keyword>
<evidence type="ECO:0000256" key="10">
    <source>
        <dbReference type="ARBA" id="ARBA00022840"/>
    </source>
</evidence>
<dbReference type="AlphaFoldDB" id="A0A401JAE7"/>
<accession>A0A401JAE7</accession>
<keyword evidence="6" id="KW-0808">Transferase</keyword>
<evidence type="ECO:0000313" key="18">
    <source>
        <dbReference type="Proteomes" id="UP000286806"/>
    </source>
</evidence>
<evidence type="ECO:0000256" key="9">
    <source>
        <dbReference type="ARBA" id="ARBA00022777"/>
    </source>
</evidence>
<evidence type="ECO:0000256" key="4">
    <source>
        <dbReference type="ARBA" id="ARBA00022475"/>
    </source>
</evidence>
<proteinExistence type="predicted"/>
<evidence type="ECO:0000256" key="11">
    <source>
        <dbReference type="ARBA" id="ARBA00022989"/>
    </source>
</evidence>
<dbReference type="Pfam" id="PF00672">
    <property type="entry name" value="HAMP"/>
    <property type="match status" value="1"/>
</dbReference>
<name>A0A401JAE7_9PROT</name>
<keyword evidence="8" id="KW-0547">Nucleotide-binding</keyword>
<dbReference type="InterPro" id="IPR004358">
    <property type="entry name" value="Sig_transdc_His_kin-like_C"/>
</dbReference>
<dbReference type="CDD" id="cd00082">
    <property type="entry name" value="HisKA"/>
    <property type="match status" value="1"/>
</dbReference>
<dbReference type="PROSITE" id="PS50885">
    <property type="entry name" value="HAMP"/>
    <property type="match status" value="1"/>
</dbReference>
<dbReference type="PANTHER" id="PTHR45528:SF1">
    <property type="entry name" value="SENSOR HISTIDINE KINASE CPXA"/>
    <property type="match status" value="1"/>
</dbReference>
<comment type="catalytic activity">
    <reaction evidence="1">
        <text>ATP + protein L-histidine = ADP + protein N-phospho-L-histidine.</text>
        <dbReference type="EC" id="2.7.13.3"/>
    </reaction>
</comment>
<dbReference type="CDD" id="cd06225">
    <property type="entry name" value="HAMP"/>
    <property type="match status" value="1"/>
</dbReference>
<dbReference type="InterPro" id="IPR003660">
    <property type="entry name" value="HAMP_dom"/>
</dbReference>
<keyword evidence="5" id="KW-0597">Phosphoprotein</keyword>
<dbReference type="InterPro" id="IPR050398">
    <property type="entry name" value="HssS/ArlS-like"/>
</dbReference>
<dbReference type="InterPro" id="IPR003594">
    <property type="entry name" value="HATPase_dom"/>
</dbReference>
<evidence type="ECO:0000256" key="12">
    <source>
        <dbReference type="ARBA" id="ARBA00023012"/>
    </source>
</evidence>
<dbReference type="EMBL" id="BGOW01000002">
    <property type="protein sequence ID" value="GBL44603.1"/>
    <property type="molecule type" value="Genomic_DNA"/>
</dbReference>
<evidence type="ECO:0000256" key="7">
    <source>
        <dbReference type="ARBA" id="ARBA00022692"/>
    </source>
</evidence>
<dbReference type="SMART" id="SM00387">
    <property type="entry name" value="HATPase_c"/>
    <property type="match status" value="1"/>
</dbReference>
<evidence type="ECO:0000256" key="14">
    <source>
        <dbReference type="SAM" id="Phobius"/>
    </source>
</evidence>
<keyword evidence="11 14" id="KW-1133">Transmembrane helix</keyword>
<dbReference type="SUPFAM" id="SSF158472">
    <property type="entry name" value="HAMP domain-like"/>
    <property type="match status" value="1"/>
</dbReference>
<feature type="domain" description="HAMP" evidence="16">
    <location>
        <begin position="202"/>
        <end position="254"/>
    </location>
</feature>
<feature type="domain" description="Histidine kinase" evidence="15">
    <location>
        <begin position="278"/>
        <end position="486"/>
    </location>
</feature>
<feature type="transmembrane region" description="Helical" evidence="14">
    <location>
        <begin position="183"/>
        <end position="203"/>
    </location>
</feature>
<dbReference type="PROSITE" id="PS50109">
    <property type="entry name" value="HIS_KIN"/>
    <property type="match status" value="1"/>
</dbReference>
<feature type="transmembrane region" description="Helical" evidence="14">
    <location>
        <begin position="31"/>
        <end position="51"/>
    </location>
</feature>
<sequence>MSQSESGNLAILLPKTANKSSGFTHTLRFRLMLSVALVHVVLMGIFVAVAVREQSDKIQAELYSRGRSLVALTAVASTNALLTEDLGALAEIIHRVKSQPEVVYCEIIDSRGRVLGTTYPERLGKVLPLLAAQSEHFPLPPGDHVLDLQERIRIADQTIGIVTIGLSTVRMDSALAKTWRDGLFFILTALIVGSGAAWVLSLVTTRGLRNMMEAASKISQGNLDVRVPANSQDEVGMLATAFNHMVASLKQASEDAAQEHERRNQAERLACVGEMSAMIAHEIRNPLSAIINSVNLLGGDTLNQEDRSQVISILNNESGRLSRILGDFLEFAKMRESQLTRANLKVLIEEIANMLYQDHQAGKRLRLAIHCAPDAQMAVFDHDQMRQVLWNLMLNALQSMPEGGELSVMTRRAGEKIMVHIADTGCGIAPDFQKEIIKPFVSSRKGGTGLGLAIVQRILVQHGTQLSIKSTQHVGTEVSFQLNGIH</sequence>
<evidence type="ECO:0000256" key="6">
    <source>
        <dbReference type="ARBA" id="ARBA00022679"/>
    </source>
</evidence>
<keyword evidence="12" id="KW-0902">Two-component regulatory system</keyword>
<protein>
    <recommendedName>
        <fullName evidence="3">histidine kinase</fullName>
        <ecNumber evidence="3">2.7.13.3</ecNumber>
    </recommendedName>
</protein>
<evidence type="ECO:0000256" key="8">
    <source>
        <dbReference type="ARBA" id="ARBA00022741"/>
    </source>
</evidence>
<dbReference type="SUPFAM" id="SSF47384">
    <property type="entry name" value="Homodimeric domain of signal transducing histidine kinase"/>
    <property type="match status" value="1"/>
</dbReference>